<evidence type="ECO:0000313" key="1">
    <source>
        <dbReference type="EMBL" id="KIL77077.1"/>
    </source>
</evidence>
<proteinExistence type="predicted"/>
<evidence type="ECO:0000313" key="2">
    <source>
        <dbReference type="Proteomes" id="UP000031982"/>
    </source>
</evidence>
<reference evidence="1 2" key="1">
    <citation type="submission" date="2015-01" db="EMBL/GenBank/DDBJ databases">
        <title>Genome Assembly of Bacillus badius MTCC 1458.</title>
        <authorList>
            <person name="Verma A."/>
            <person name="Khatri I."/>
            <person name="Mual P."/>
            <person name="Subramanian S."/>
            <person name="Krishnamurthi S."/>
        </authorList>
    </citation>
    <scope>NUCLEOTIDE SEQUENCE [LARGE SCALE GENOMIC DNA]</scope>
    <source>
        <strain evidence="1 2">MTCC 1458</strain>
    </source>
</reference>
<dbReference type="RefSeq" id="WP_041114325.1">
    <property type="nucleotide sequence ID" value="NZ_JARTHD010000042.1"/>
</dbReference>
<dbReference type="EMBL" id="JXLP01000018">
    <property type="protein sequence ID" value="KIL77077.1"/>
    <property type="molecule type" value="Genomic_DNA"/>
</dbReference>
<accession>A0ABR5AQP1</accession>
<organism evidence="1 2">
    <name type="scientific">Bacillus badius</name>
    <dbReference type="NCBI Taxonomy" id="1455"/>
    <lineage>
        <taxon>Bacteria</taxon>
        <taxon>Bacillati</taxon>
        <taxon>Bacillota</taxon>
        <taxon>Bacilli</taxon>
        <taxon>Bacillales</taxon>
        <taxon>Bacillaceae</taxon>
        <taxon>Pseudobacillus</taxon>
    </lineage>
</organism>
<evidence type="ECO:0008006" key="3">
    <source>
        <dbReference type="Google" id="ProtNLM"/>
    </source>
</evidence>
<protein>
    <recommendedName>
        <fullName evidence="3">Ribbon-helix-helix protein CopG domain-containing protein</fullName>
    </recommendedName>
</protein>
<dbReference type="GeneID" id="92778699"/>
<sequence>MAKIARTYKFDEDTIKKIQVLAKEQGLNYTTAIEFAINKYFEERHEDNIALINSIDKLIENKLNEKLNSLRNDLNRVRIATNIIDKHVQMMLEFWNHYFVIHDFKKLGTTEQYKTKELIEAEELIIKRIAHNRQRKLDHESKRKKAE</sequence>
<gene>
    <name evidence="1" type="ORF">SD77_1829</name>
</gene>
<comment type="caution">
    <text evidence="1">The sequence shown here is derived from an EMBL/GenBank/DDBJ whole genome shotgun (WGS) entry which is preliminary data.</text>
</comment>
<dbReference type="Proteomes" id="UP000031982">
    <property type="component" value="Unassembled WGS sequence"/>
</dbReference>
<keyword evidence="2" id="KW-1185">Reference proteome</keyword>
<name>A0ABR5AQP1_BACBA</name>